<keyword evidence="3" id="KW-1185">Reference proteome</keyword>
<sequence length="198" mass="20697">MNMAMTMLQMAGAPPTPATMADGILLIIDAQREYTDGMLPLTGVQPAVDALAVLLEKARKAGAPVVHVRHQSKGKAFNPSSTGYEIVKELTPRDGETIVDKGMPNSFAGTDLATRLAAIGRKNLIVGGFMTHMCVSATVRAATDQGYMSTIAADTVATRDLPDATGDGTIGADAINRITLAALSDRFAWIVPSAGQIV</sequence>
<feature type="domain" description="Isochorismatase-like" evidence="1">
    <location>
        <begin position="24"/>
        <end position="161"/>
    </location>
</feature>
<evidence type="ECO:0000313" key="2">
    <source>
        <dbReference type="EMBL" id="MBU8875888.1"/>
    </source>
</evidence>
<reference evidence="2 3" key="1">
    <citation type="submission" date="2021-06" db="EMBL/GenBank/DDBJ databases">
        <authorList>
            <person name="Lee D.H."/>
        </authorList>
    </citation>
    <scope>NUCLEOTIDE SEQUENCE [LARGE SCALE GENOMIC DNA]</scope>
    <source>
        <strain evidence="2 3">MMS21-HV4-11</strain>
    </source>
</reference>
<organism evidence="2 3">
    <name type="scientific">Reyranella humidisoli</name>
    <dbReference type="NCBI Taxonomy" id="2849149"/>
    <lineage>
        <taxon>Bacteria</taxon>
        <taxon>Pseudomonadati</taxon>
        <taxon>Pseudomonadota</taxon>
        <taxon>Alphaproteobacteria</taxon>
        <taxon>Hyphomicrobiales</taxon>
        <taxon>Reyranellaceae</taxon>
        <taxon>Reyranella</taxon>
    </lineage>
</organism>
<dbReference type="Pfam" id="PF00857">
    <property type="entry name" value="Isochorismatase"/>
    <property type="match status" value="1"/>
</dbReference>
<dbReference type="GO" id="GO:0016787">
    <property type="term" value="F:hydrolase activity"/>
    <property type="evidence" value="ECO:0007669"/>
    <property type="project" value="UniProtKB-KW"/>
</dbReference>
<dbReference type="InterPro" id="IPR050272">
    <property type="entry name" value="Isochorismatase-like_hydrls"/>
</dbReference>
<dbReference type="Proteomes" id="UP000727907">
    <property type="component" value="Unassembled WGS sequence"/>
</dbReference>
<keyword evidence="2" id="KW-0378">Hydrolase</keyword>
<dbReference type="PANTHER" id="PTHR43540:SF15">
    <property type="entry name" value="BLR5631 PROTEIN"/>
    <property type="match status" value="1"/>
</dbReference>
<protein>
    <submittedName>
        <fullName evidence="2">Cysteine hydrolase</fullName>
    </submittedName>
</protein>
<evidence type="ECO:0000259" key="1">
    <source>
        <dbReference type="Pfam" id="PF00857"/>
    </source>
</evidence>
<dbReference type="CDD" id="cd01014">
    <property type="entry name" value="nicotinamidase_related"/>
    <property type="match status" value="1"/>
</dbReference>
<comment type="caution">
    <text evidence="2">The sequence shown here is derived from an EMBL/GenBank/DDBJ whole genome shotgun (WGS) entry which is preliminary data.</text>
</comment>
<proteinExistence type="predicted"/>
<dbReference type="EMBL" id="JAHOPB010000002">
    <property type="protein sequence ID" value="MBU8875888.1"/>
    <property type="molecule type" value="Genomic_DNA"/>
</dbReference>
<name>A0ABS6IMR8_9HYPH</name>
<evidence type="ECO:0000313" key="3">
    <source>
        <dbReference type="Proteomes" id="UP000727907"/>
    </source>
</evidence>
<dbReference type="InterPro" id="IPR000868">
    <property type="entry name" value="Isochorismatase-like_dom"/>
</dbReference>
<dbReference type="PANTHER" id="PTHR43540">
    <property type="entry name" value="PEROXYUREIDOACRYLATE/UREIDOACRYLATE AMIDOHYDROLASE-RELATED"/>
    <property type="match status" value="1"/>
</dbReference>
<gene>
    <name evidence="2" type="ORF">KQ910_19100</name>
</gene>
<accession>A0ABS6IMR8</accession>